<feature type="domain" description="Retrovirus-related Pol polyprotein from transposon TNT 1-94-like beta-barrel" evidence="1">
    <location>
        <begin position="18"/>
        <end position="71"/>
    </location>
</feature>
<feature type="non-terminal residue" evidence="2">
    <location>
        <position position="120"/>
    </location>
</feature>
<dbReference type="AlphaFoldDB" id="A0AAV0E257"/>
<dbReference type="Pfam" id="PF22936">
    <property type="entry name" value="Pol_BBD"/>
    <property type="match status" value="1"/>
</dbReference>
<accession>A0AAV0E257</accession>
<dbReference type="PANTHER" id="PTHR47592">
    <property type="entry name" value="PBF68 PROTEIN"/>
    <property type="match status" value="1"/>
</dbReference>
<evidence type="ECO:0000259" key="1">
    <source>
        <dbReference type="Pfam" id="PF22936"/>
    </source>
</evidence>
<comment type="caution">
    <text evidence="2">The sequence shown here is derived from an EMBL/GenBank/DDBJ whole genome shotgun (WGS) entry which is preliminary data.</text>
</comment>
<protein>
    <recommendedName>
        <fullName evidence="1">Retrovirus-related Pol polyprotein from transposon TNT 1-94-like beta-barrel domain-containing protein</fullName>
    </recommendedName>
</protein>
<proteinExistence type="predicted"/>
<evidence type="ECO:0000313" key="2">
    <source>
        <dbReference type="EMBL" id="CAH9112999.1"/>
    </source>
</evidence>
<dbReference type="InterPro" id="IPR054722">
    <property type="entry name" value="PolX-like_BBD"/>
</dbReference>
<evidence type="ECO:0000313" key="3">
    <source>
        <dbReference type="Proteomes" id="UP001152523"/>
    </source>
</evidence>
<dbReference type="Proteomes" id="UP001152523">
    <property type="component" value="Unassembled WGS sequence"/>
</dbReference>
<keyword evidence="3" id="KW-1185">Reference proteome</keyword>
<name>A0AAV0E257_9ASTE</name>
<organism evidence="2 3">
    <name type="scientific">Cuscuta epithymum</name>
    <dbReference type="NCBI Taxonomy" id="186058"/>
    <lineage>
        <taxon>Eukaryota</taxon>
        <taxon>Viridiplantae</taxon>
        <taxon>Streptophyta</taxon>
        <taxon>Embryophyta</taxon>
        <taxon>Tracheophyta</taxon>
        <taxon>Spermatophyta</taxon>
        <taxon>Magnoliopsida</taxon>
        <taxon>eudicotyledons</taxon>
        <taxon>Gunneridae</taxon>
        <taxon>Pentapetalae</taxon>
        <taxon>asterids</taxon>
        <taxon>lamiids</taxon>
        <taxon>Solanales</taxon>
        <taxon>Convolvulaceae</taxon>
        <taxon>Cuscuteae</taxon>
        <taxon>Cuscuta</taxon>
        <taxon>Cuscuta subgen. Cuscuta</taxon>
    </lineage>
</organism>
<dbReference type="PANTHER" id="PTHR47592:SF27">
    <property type="entry name" value="OS08G0421700 PROTEIN"/>
    <property type="match status" value="1"/>
</dbReference>
<sequence length="120" mass="13857">MDDESWCIGKLLRLYKCCKRSRSYTWEMTTVQIQGIEKVELELTSRKKLILNDVYFVPQIRKNLVSDGILNNFLFKLSFEANKFILSKGGVFVGQSFYCNGMFKLSIVNKGANSVYMVCD</sequence>
<gene>
    <name evidence="2" type="ORF">CEPIT_LOCUS20135</name>
</gene>
<reference evidence="2" key="1">
    <citation type="submission" date="2022-07" db="EMBL/GenBank/DDBJ databases">
        <authorList>
            <person name="Macas J."/>
            <person name="Novak P."/>
            <person name="Neumann P."/>
        </authorList>
    </citation>
    <scope>NUCLEOTIDE SEQUENCE</scope>
</reference>
<dbReference type="EMBL" id="CAMAPF010000201">
    <property type="protein sequence ID" value="CAH9112999.1"/>
    <property type="molecule type" value="Genomic_DNA"/>
</dbReference>